<dbReference type="PANTHER" id="PTHR43320">
    <property type="entry name" value="SUGAR KINASE"/>
    <property type="match status" value="1"/>
</dbReference>
<evidence type="ECO:0000256" key="2">
    <source>
        <dbReference type="ARBA" id="ARBA00022679"/>
    </source>
</evidence>
<dbReference type="Gene3D" id="3.40.1190.20">
    <property type="match status" value="1"/>
</dbReference>
<dbReference type="Proteomes" id="UP000753256">
    <property type="component" value="Unassembled WGS sequence"/>
</dbReference>
<keyword evidence="3" id="KW-0418">Kinase</keyword>
<proteinExistence type="inferred from homology"/>
<evidence type="ECO:0000256" key="1">
    <source>
        <dbReference type="ARBA" id="ARBA00010688"/>
    </source>
</evidence>
<dbReference type="NCBIfam" id="NF007321">
    <property type="entry name" value="PRK09813.1"/>
    <property type="match status" value="1"/>
</dbReference>
<evidence type="ECO:0000313" key="5">
    <source>
        <dbReference type="EMBL" id="HJG37699.1"/>
    </source>
</evidence>
<comment type="similarity">
    <text evidence="1">Belongs to the carbohydrate kinase PfkB family.</text>
</comment>
<comment type="caution">
    <text evidence="5">The sequence shown here is derived from an EMBL/GenBank/DDBJ whole genome shotgun (WGS) entry which is preliminary data.</text>
</comment>
<dbReference type="AlphaFoldDB" id="A0A921LTR3"/>
<feature type="domain" description="Carbohydrate kinase PfkB" evidence="4">
    <location>
        <begin position="23"/>
        <end position="260"/>
    </location>
</feature>
<protein>
    <submittedName>
        <fullName evidence="5">Fructoselysine 6-kinase</fullName>
        <ecNumber evidence="5">2.7.1.218</ecNumber>
    </submittedName>
</protein>
<gene>
    <name evidence="5" type="primary">frlD</name>
    <name evidence="5" type="ORF">K8V70_07565</name>
</gene>
<dbReference type="EMBL" id="DYUZ01000029">
    <property type="protein sequence ID" value="HJG37699.1"/>
    <property type="molecule type" value="Genomic_DNA"/>
</dbReference>
<dbReference type="InterPro" id="IPR011611">
    <property type="entry name" value="PfkB_dom"/>
</dbReference>
<organism evidence="5 6">
    <name type="scientific">Enorma phocaeensis</name>
    <dbReference type="NCBI Taxonomy" id="1871019"/>
    <lineage>
        <taxon>Bacteria</taxon>
        <taxon>Bacillati</taxon>
        <taxon>Actinomycetota</taxon>
        <taxon>Coriobacteriia</taxon>
        <taxon>Coriobacteriales</taxon>
        <taxon>Coriobacteriaceae</taxon>
        <taxon>Enorma</taxon>
    </lineage>
</organism>
<dbReference type="RefSeq" id="WP_273190618.1">
    <property type="nucleotide sequence ID" value="NZ_DYUZ01000029.1"/>
</dbReference>
<dbReference type="PROSITE" id="PS00584">
    <property type="entry name" value="PFKB_KINASES_2"/>
    <property type="match status" value="1"/>
</dbReference>
<dbReference type="SUPFAM" id="SSF53613">
    <property type="entry name" value="Ribokinase-like"/>
    <property type="match status" value="1"/>
</dbReference>
<reference evidence="5" key="2">
    <citation type="submission" date="2021-09" db="EMBL/GenBank/DDBJ databases">
        <authorList>
            <person name="Gilroy R."/>
        </authorList>
    </citation>
    <scope>NUCLEOTIDE SEQUENCE</scope>
    <source>
        <strain evidence="5">ChiHjej13B12-9602</strain>
    </source>
</reference>
<dbReference type="InterPro" id="IPR029056">
    <property type="entry name" value="Ribokinase-like"/>
</dbReference>
<dbReference type="GO" id="GO:0016301">
    <property type="term" value="F:kinase activity"/>
    <property type="evidence" value="ECO:0007669"/>
    <property type="project" value="UniProtKB-KW"/>
</dbReference>
<evidence type="ECO:0000313" key="6">
    <source>
        <dbReference type="Proteomes" id="UP000753256"/>
    </source>
</evidence>
<dbReference type="InterPro" id="IPR002173">
    <property type="entry name" value="Carboh/pur_kinase_PfkB_CS"/>
</dbReference>
<evidence type="ECO:0000256" key="3">
    <source>
        <dbReference type="ARBA" id="ARBA00022777"/>
    </source>
</evidence>
<dbReference type="EC" id="2.7.1.218" evidence="5"/>
<evidence type="ECO:0000259" key="4">
    <source>
        <dbReference type="Pfam" id="PF00294"/>
    </source>
</evidence>
<reference evidence="5" key="1">
    <citation type="journal article" date="2021" name="PeerJ">
        <title>Extensive microbial diversity within the chicken gut microbiome revealed by metagenomics and culture.</title>
        <authorList>
            <person name="Gilroy R."/>
            <person name="Ravi A."/>
            <person name="Getino M."/>
            <person name="Pursley I."/>
            <person name="Horton D.L."/>
            <person name="Alikhan N.F."/>
            <person name="Baker D."/>
            <person name="Gharbi K."/>
            <person name="Hall N."/>
            <person name="Watson M."/>
            <person name="Adriaenssens E.M."/>
            <person name="Foster-Nyarko E."/>
            <person name="Jarju S."/>
            <person name="Secka A."/>
            <person name="Antonio M."/>
            <person name="Oren A."/>
            <person name="Chaudhuri R.R."/>
            <person name="La Ragione R."/>
            <person name="Hildebrand F."/>
            <person name="Pallen M.J."/>
        </authorList>
    </citation>
    <scope>NUCLEOTIDE SEQUENCE</scope>
    <source>
        <strain evidence="5">ChiHjej13B12-9602</strain>
    </source>
</reference>
<dbReference type="Pfam" id="PF00294">
    <property type="entry name" value="PfkB"/>
    <property type="match status" value="1"/>
</dbReference>
<sequence>MTVKVCAAGFCCADVYKKLDIFYPTGNGIDWGVHLARAGVPVSVVSVVGTDEYGTAMREALSAEGIDISHLRTEEGQTCVMLMDLKNGTDRVHLEAIDGVMEHYALTDEDEAFVLTHDVIHTDLFGNCLGLLPEWHEAGRTVVMDFSVFSQDPEYECEKHFPYVDYAFMSFEEDTPELRAWVKHVQGLGPKVAVATLGDKGSIAYDGERFHECGIVECPELVNTVGAGDSYIAGFTKAMLDGKDIDACMQAGAELSSKVIGLFKPY</sequence>
<dbReference type="InterPro" id="IPR052700">
    <property type="entry name" value="Carb_kinase_PfkB-like"/>
</dbReference>
<accession>A0A921LTR3</accession>
<name>A0A921LTR3_9ACTN</name>
<keyword evidence="2 5" id="KW-0808">Transferase</keyword>